<dbReference type="OrthoDB" id="9798122at2"/>
<evidence type="ECO:0000313" key="3">
    <source>
        <dbReference type="EMBL" id="EFK55304.1"/>
    </source>
</evidence>
<organism evidence="3 4">
    <name type="scientific">Corynebacterium genitalium ATCC 33030</name>
    <dbReference type="NCBI Taxonomy" id="585529"/>
    <lineage>
        <taxon>Bacteria</taxon>
        <taxon>Bacillati</taxon>
        <taxon>Actinomycetota</taxon>
        <taxon>Actinomycetes</taxon>
        <taxon>Mycobacteriales</taxon>
        <taxon>Corynebacteriaceae</taxon>
        <taxon>Corynebacterium</taxon>
    </lineage>
</organism>
<protein>
    <recommendedName>
        <fullName evidence="5">Secretory lipase</fullName>
    </recommendedName>
</protein>
<feature type="signal peptide" evidence="2">
    <location>
        <begin position="1"/>
        <end position="29"/>
    </location>
</feature>
<keyword evidence="4" id="KW-1185">Reference proteome</keyword>
<dbReference type="PANTHER" id="PTHR34853">
    <property type="match status" value="1"/>
</dbReference>
<name>D7WBS3_9CORY</name>
<dbReference type="Pfam" id="PF03583">
    <property type="entry name" value="LIP"/>
    <property type="match status" value="1"/>
</dbReference>
<evidence type="ECO:0000313" key="4">
    <source>
        <dbReference type="Proteomes" id="UP000004208"/>
    </source>
</evidence>
<dbReference type="Proteomes" id="UP000004208">
    <property type="component" value="Unassembled WGS sequence"/>
</dbReference>
<dbReference type="Gene3D" id="3.40.50.1820">
    <property type="entry name" value="alpha/beta hydrolase"/>
    <property type="match status" value="1"/>
</dbReference>
<accession>D7WBS3</accession>
<evidence type="ECO:0000256" key="2">
    <source>
        <dbReference type="SAM" id="SignalP"/>
    </source>
</evidence>
<gene>
    <name evidence="3" type="ORF">HMPREF0291_10562</name>
</gene>
<reference evidence="3" key="1">
    <citation type="submission" date="2010-06" db="EMBL/GenBank/DDBJ databases">
        <authorList>
            <person name="Muzny D."/>
            <person name="Qin X."/>
            <person name="Buhay C."/>
            <person name="Dugan-Rocha S."/>
            <person name="Ding Y."/>
            <person name="Chen G."/>
            <person name="Hawes A."/>
            <person name="Holder M."/>
            <person name="Jhangiani S."/>
            <person name="Johnson A."/>
            <person name="Khan Z."/>
            <person name="Li Z."/>
            <person name="Liu W."/>
            <person name="Liu X."/>
            <person name="Perez L."/>
            <person name="Shen H."/>
            <person name="Wang Q."/>
            <person name="Watt J."/>
            <person name="Xi L."/>
            <person name="Xin Y."/>
            <person name="Zhou J."/>
            <person name="Deng J."/>
            <person name="Jiang H."/>
            <person name="Liu Y."/>
            <person name="Qu J."/>
            <person name="Song X.-Z."/>
            <person name="Zhang L."/>
            <person name="Villasana D."/>
            <person name="Johnson A."/>
            <person name="Liu J."/>
            <person name="Liyanage D."/>
            <person name="Lorensuhewa L."/>
            <person name="Robinson T."/>
            <person name="Song A."/>
            <person name="Song B.-B."/>
            <person name="Dinh H."/>
            <person name="Thornton R."/>
            <person name="Coyle M."/>
            <person name="Francisco L."/>
            <person name="Jackson L."/>
            <person name="Javaid M."/>
            <person name="Korchina V."/>
            <person name="Kovar C."/>
            <person name="Mata R."/>
            <person name="Mathew T."/>
            <person name="Ngo R."/>
            <person name="Nguyen L."/>
            <person name="Nguyen N."/>
            <person name="Okwuonu G."/>
            <person name="Ongeri F."/>
            <person name="Pham C."/>
            <person name="Simmons D."/>
            <person name="Wilczek-Boney K."/>
            <person name="Hale W."/>
            <person name="Jakkamsetti A."/>
            <person name="Pham P."/>
            <person name="Ruth R."/>
            <person name="San Lucas F."/>
            <person name="Warren J."/>
            <person name="Zhang J."/>
            <person name="Zhao Z."/>
            <person name="Zhou C."/>
            <person name="Zhu D."/>
            <person name="Lee S."/>
            <person name="Bess C."/>
            <person name="Blankenburg K."/>
            <person name="Forbes L."/>
            <person name="Fu Q."/>
            <person name="Gubbala S."/>
            <person name="Hirani K."/>
            <person name="Jayaseelan J.C."/>
            <person name="Lara F."/>
            <person name="Munidasa M."/>
            <person name="Palculict T."/>
            <person name="Patil S."/>
            <person name="Pu L.-L."/>
            <person name="Saada N."/>
            <person name="Tang L."/>
            <person name="Weissenberger G."/>
            <person name="Zhu Y."/>
            <person name="Hemphill L."/>
            <person name="Shang Y."/>
            <person name="Youmans B."/>
            <person name="Ayvaz T."/>
            <person name="Ross M."/>
            <person name="Santibanez J."/>
            <person name="Aqrawi P."/>
            <person name="Gross S."/>
            <person name="Joshi V."/>
            <person name="Fowler G."/>
            <person name="Nazareth L."/>
            <person name="Reid J."/>
            <person name="Worley K."/>
            <person name="Petrosino J."/>
            <person name="Highlander S."/>
            <person name="Gibbs R."/>
        </authorList>
    </citation>
    <scope>NUCLEOTIDE SEQUENCE [LARGE SCALE GENOMIC DNA]</scope>
    <source>
        <strain evidence="3">ATCC 33030</strain>
    </source>
</reference>
<dbReference type="eggNOG" id="COG1073">
    <property type="taxonomic scope" value="Bacteria"/>
</dbReference>
<feature type="compositionally biased region" description="Low complexity" evidence="1">
    <location>
        <begin position="34"/>
        <end position="63"/>
    </location>
</feature>
<evidence type="ECO:0008006" key="5">
    <source>
        <dbReference type="Google" id="ProtNLM"/>
    </source>
</evidence>
<proteinExistence type="predicted"/>
<dbReference type="InterPro" id="IPR029058">
    <property type="entry name" value="AB_hydrolase_fold"/>
</dbReference>
<dbReference type="SUPFAM" id="SSF53474">
    <property type="entry name" value="alpha/beta-Hydrolases"/>
    <property type="match status" value="1"/>
</dbReference>
<sequence>MKKNTRVVGSAMAALAMSIGLAVPPAALAQEDPSSLSELSSLSSGSSAVDGLSSTSSELDGSSAADTGAVMDDVEEPDPVYRSGLPNVTPQGEPGTVLAEVPLDQRVGLDSASEQYRIAYTTVNQHDQPAVSTGAVFLPEGEKPEGGWPVLAWAHGTVGLADECAPSINPLSQVEADYLNTFLDEGYAIVASDYVGLDSPGFHSYLNGKVAAENVVDSVAAAHNMEIPQDSEPVFADKWSVIGQSQGGGVSLHVARQATGLSEDMGLDYRGAVATGAPAYVENLMVAAGPTFPRTPQTGISATYSLYILAAVQEANPDVDFDSALTDEGRRMIAESKKSCLFEVAEAMNGVSLAKAFNKPLREVPGADAAIRDFLTTPVSGYDKPVFLGHGLWDWDVPTPIGMVLNSEIWARQFIGNPRNNRVVVRWYPADHVDTMLISTRDSVPFLAGIMS</sequence>
<dbReference type="AlphaFoldDB" id="D7WBS3"/>
<evidence type="ECO:0000256" key="1">
    <source>
        <dbReference type="SAM" id="MobiDB-lite"/>
    </source>
</evidence>
<dbReference type="STRING" id="585529.HMPREF0291_10562"/>
<dbReference type="ESTHER" id="9cory-d7wbs3">
    <property type="family name" value="Fungal-Bact_LIP"/>
</dbReference>
<dbReference type="EMBL" id="ACLJ02000001">
    <property type="protein sequence ID" value="EFK55304.1"/>
    <property type="molecule type" value="Genomic_DNA"/>
</dbReference>
<dbReference type="GO" id="GO:0016042">
    <property type="term" value="P:lipid catabolic process"/>
    <property type="evidence" value="ECO:0007669"/>
    <property type="project" value="InterPro"/>
</dbReference>
<feature type="chain" id="PRO_5003108187" description="Secretory lipase" evidence="2">
    <location>
        <begin position="30"/>
        <end position="452"/>
    </location>
</feature>
<keyword evidence="2" id="KW-0732">Signal</keyword>
<feature type="region of interest" description="Disordered" evidence="1">
    <location>
        <begin position="29"/>
        <end position="95"/>
    </location>
</feature>
<dbReference type="GO" id="GO:0004806">
    <property type="term" value="F:triacylglycerol lipase activity"/>
    <property type="evidence" value="ECO:0007669"/>
    <property type="project" value="InterPro"/>
</dbReference>
<comment type="caution">
    <text evidence="3">The sequence shown here is derived from an EMBL/GenBank/DDBJ whole genome shotgun (WGS) entry which is preliminary data.</text>
</comment>
<dbReference type="PANTHER" id="PTHR34853:SF1">
    <property type="entry name" value="LIPASE 5"/>
    <property type="match status" value="1"/>
</dbReference>
<dbReference type="RefSeq" id="WP_005287619.1">
    <property type="nucleotide sequence ID" value="NZ_CM000961.1"/>
</dbReference>
<dbReference type="HOGENOM" id="CLU_029538_3_0_11"/>
<dbReference type="PIRSF" id="PIRSF029171">
    <property type="entry name" value="Esterase_LipA"/>
    <property type="match status" value="1"/>
</dbReference>
<dbReference type="InterPro" id="IPR005152">
    <property type="entry name" value="Lipase_secreted"/>
</dbReference>